<dbReference type="PROSITE" id="PS00198">
    <property type="entry name" value="4FE4S_FER_1"/>
    <property type="match status" value="1"/>
</dbReference>
<evidence type="ECO:0000256" key="3">
    <source>
        <dbReference type="ARBA" id="ARBA00023014"/>
    </source>
</evidence>
<comment type="caution">
    <text evidence="5">The sequence shown here is derived from an EMBL/GenBank/DDBJ whole genome shotgun (WGS) entry which is preliminary data.</text>
</comment>
<dbReference type="OrthoDB" id="9794954at2"/>
<name>A0A6N8JQE1_9ACTN</name>
<reference evidence="5 6" key="1">
    <citation type="submission" date="2019-12" db="EMBL/GenBank/DDBJ databases">
        <title>Microbes associate with the intestines of laboratory mice.</title>
        <authorList>
            <person name="Navarre W."/>
            <person name="Wong E."/>
        </authorList>
    </citation>
    <scope>NUCLEOTIDE SEQUENCE [LARGE SCALE GENOMIC DNA]</scope>
    <source>
        <strain evidence="5 6">NM66_B29</strain>
    </source>
</reference>
<feature type="domain" description="4Fe-4S ferredoxin-type" evidence="4">
    <location>
        <begin position="34"/>
        <end position="63"/>
    </location>
</feature>
<evidence type="ECO:0000313" key="6">
    <source>
        <dbReference type="Proteomes" id="UP000463388"/>
    </source>
</evidence>
<dbReference type="PROSITE" id="PS51379">
    <property type="entry name" value="4FE4S_FER_2"/>
    <property type="match status" value="2"/>
</dbReference>
<proteinExistence type="predicted"/>
<dbReference type="GO" id="GO:0051536">
    <property type="term" value="F:iron-sulfur cluster binding"/>
    <property type="evidence" value="ECO:0007669"/>
    <property type="project" value="UniProtKB-KW"/>
</dbReference>
<dbReference type="GO" id="GO:0046872">
    <property type="term" value="F:metal ion binding"/>
    <property type="evidence" value="ECO:0007669"/>
    <property type="project" value="UniProtKB-KW"/>
</dbReference>
<keyword evidence="2" id="KW-0408">Iron</keyword>
<protein>
    <submittedName>
        <fullName evidence="5">4Fe-4S dicluster domain-containing protein</fullName>
    </submittedName>
</protein>
<keyword evidence="6" id="KW-1185">Reference proteome</keyword>
<sequence length="66" mass="7389">MRLSRYEIRPDLCRACGACAKVCPKAAIDQDDERRFVIIQERCDGCGTCAGSCKLRAVVKRKGLFH</sequence>
<feature type="domain" description="4Fe-4S ferredoxin-type" evidence="4">
    <location>
        <begin position="4"/>
        <end position="33"/>
    </location>
</feature>
<dbReference type="Gene3D" id="3.30.70.20">
    <property type="match status" value="2"/>
</dbReference>
<evidence type="ECO:0000259" key="4">
    <source>
        <dbReference type="PROSITE" id="PS51379"/>
    </source>
</evidence>
<dbReference type="AlphaFoldDB" id="A0A6N8JQE1"/>
<dbReference type="RefSeq" id="WP_160345828.1">
    <property type="nucleotide sequence ID" value="NZ_WSRR01000010.1"/>
</dbReference>
<evidence type="ECO:0000313" key="5">
    <source>
        <dbReference type="EMBL" id="MVX60976.1"/>
    </source>
</evidence>
<dbReference type="Proteomes" id="UP000463388">
    <property type="component" value="Unassembled WGS sequence"/>
</dbReference>
<dbReference type="InterPro" id="IPR017896">
    <property type="entry name" value="4Fe4S_Fe-S-bd"/>
</dbReference>
<evidence type="ECO:0000256" key="1">
    <source>
        <dbReference type="ARBA" id="ARBA00022723"/>
    </source>
</evidence>
<keyword evidence="3" id="KW-0411">Iron-sulfur</keyword>
<gene>
    <name evidence="5" type="ORF">GKZ27_05830</name>
</gene>
<accession>A0A6N8JQE1</accession>
<evidence type="ECO:0000256" key="2">
    <source>
        <dbReference type="ARBA" id="ARBA00023004"/>
    </source>
</evidence>
<dbReference type="InterPro" id="IPR017900">
    <property type="entry name" value="4Fe4S_Fe_S_CS"/>
</dbReference>
<dbReference type="EMBL" id="WSRR01000010">
    <property type="protein sequence ID" value="MVX60976.1"/>
    <property type="molecule type" value="Genomic_DNA"/>
</dbReference>
<dbReference type="SUPFAM" id="SSF54862">
    <property type="entry name" value="4Fe-4S ferredoxins"/>
    <property type="match status" value="1"/>
</dbReference>
<keyword evidence="1" id="KW-0479">Metal-binding</keyword>
<organism evidence="5 6">
    <name type="scientific">Adlercreutzia mucosicola</name>
    <dbReference type="NCBI Taxonomy" id="580026"/>
    <lineage>
        <taxon>Bacteria</taxon>
        <taxon>Bacillati</taxon>
        <taxon>Actinomycetota</taxon>
        <taxon>Coriobacteriia</taxon>
        <taxon>Eggerthellales</taxon>
        <taxon>Eggerthellaceae</taxon>
        <taxon>Adlercreutzia</taxon>
    </lineage>
</organism>
<dbReference type="Pfam" id="PF13187">
    <property type="entry name" value="Fer4_9"/>
    <property type="match status" value="1"/>
</dbReference>